<reference evidence="2" key="1">
    <citation type="submission" date="2015-07" db="EMBL/GenBank/DDBJ databases">
        <title>Transcriptome Assembly of Anthurium amnicola.</title>
        <authorList>
            <person name="Suzuki J."/>
        </authorList>
    </citation>
    <scope>NUCLEOTIDE SEQUENCE</scope>
</reference>
<protein>
    <submittedName>
        <fullName evidence="2">Platelet-aggregating proteinase PA-BJ</fullName>
    </submittedName>
</protein>
<evidence type="ECO:0000256" key="1">
    <source>
        <dbReference type="SAM" id="MobiDB-lite"/>
    </source>
</evidence>
<evidence type="ECO:0000313" key="2">
    <source>
        <dbReference type="EMBL" id="JAT66494.1"/>
    </source>
</evidence>
<feature type="region of interest" description="Disordered" evidence="1">
    <location>
        <begin position="509"/>
        <end position="550"/>
    </location>
</feature>
<dbReference type="EMBL" id="GDJX01001442">
    <property type="protein sequence ID" value="JAT66494.1"/>
    <property type="molecule type" value="Transcribed_RNA"/>
</dbReference>
<feature type="compositionally biased region" description="Low complexity" evidence="1">
    <location>
        <begin position="519"/>
        <end position="532"/>
    </location>
</feature>
<sequence>MSRYFDRDPSEWNIESFLENCDQKTTRAKLGLYTTCLSKIVKDENRPRREKAQILLDSIKKDKAVRKMTKDWELNKPIINVQNTFSGGTFSGGQTIGTVGGRISVTKRNQEADNEKVPKRTKIDDCLSVGDQRGQRNEQIPEHQIQPKKQSIESNDLYDSEIEDAQEFTLTDFDIAYNSLDPAKMWTLKSSGRVVEKVIYEYARKLTHESYLHSFIVNDIDVATRSLFSKEEWKEITTSEVKDKPKLEHSHVALLKKYTTDNIKELRNALSEPPVDGAEFDRNLHFDLDFINYAYRGMLFLWEKGVDPFDSTKLEGWYEMCVWGRLIDPAFDNLDINLVRGEGMSFASSDRKNIERSVADRKMIGRKGDGVFRQYKKRLEFGAVEAGRKWEGKIGTKYLKDSLKLCKMLKDMITQLSTECDGVEDLVRQLQVVGVLNGANMIQIITMDYPKGYISRVQRRNVREVAGRLTKSDPLALVLKEILCAKFIIKQTLDIINKKNNVNIEIFLNDSDDQGGSRTPPTIATPPTFTTPSKERTKDVINERKKNNNK</sequence>
<feature type="region of interest" description="Disordered" evidence="1">
    <location>
        <begin position="128"/>
        <end position="153"/>
    </location>
</feature>
<accession>A0A1D1ZHU0</accession>
<proteinExistence type="predicted"/>
<gene>
    <name evidence="2" type="primary">VSP1</name>
    <name evidence="2" type="ORF">g.18732</name>
</gene>
<feature type="compositionally biased region" description="Basic and acidic residues" evidence="1">
    <location>
        <begin position="533"/>
        <end position="550"/>
    </location>
</feature>
<name>A0A1D1ZHU0_9ARAE</name>
<dbReference type="AlphaFoldDB" id="A0A1D1ZHU0"/>
<organism evidence="2">
    <name type="scientific">Anthurium amnicola</name>
    <dbReference type="NCBI Taxonomy" id="1678845"/>
    <lineage>
        <taxon>Eukaryota</taxon>
        <taxon>Viridiplantae</taxon>
        <taxon>Streptophyta</taxon>
        <taxon>Embryophyta</taxon>
        <taxon>Tracheophyta</taxon>
        <taxon>Spermatophyta</taxon>
        <taxon>Magnoliopsida</taxon>
        <taxon>Liliopsida</taxon>
        <taxon>Araceae</taxon>
        <taxon>Pothoideae</taxon>
        <taxon>Potheae</taxon>
        <taxon>Anthurium</taxon>
    </lineage>
</organism>